<dbReference type="EMBL" id="CAKASE010000049">
    <property type="protein sequence ID" value="CAG9563487.1"/>
    <property type="molecule type" value="Genomic_DNA"/>
</dbReference>
<accession>A0A8J2QIA0</accession>
<comment type="caution">
    <text evidence="1">The sequence shown here is derived from an EMBL/GenBank/DDBJ whole genome shotgun (WGS) entry which is preliminary data.</text>
</comment>
<name>A0A8J2QIA0_9NEOP</name>
<dbReference type="AlphaFoldDB" id="A0A8J2QIA0"/>
<keyword evidence="2" id="KW-1185">Reference proteome</keyword>
<evidence type="ECO:0000313" key="1">
    <source>
        <dbReference type="EMBL" id="CAG9563487.1"/>
    </source>
</evidence>
<sequence>MPYILEFKKVTLHGLTYDTFSDEPASGVAKALVVNTVGWPTTRSQACDISFRSAAPSVLQLHFSAREVSLDLEHFQELMARLKPSG</sequence>
<proteinExistence type="predicted"/>
<gene>
    <name evidence="1" type="ORF">DCHRY22_LOCUS4622</name>
</gene>
<reference evidence="1" key="1">
    <citation type="submission" date="2021-09" db="EMBL/GenBank/DDBJ databases">
        <authorList>
            <person name="Martin H S."/>
        </authorList>
    </citation>
    <scope>NUCLEOTIDE SEQUENCE</scope>
</reference>
<dbReference type="Proteomes" id="UP000789524">
    <property type="component" value="Unassembled WGS sequence"/>
</dbReference>
<protein>
    <submittedName>
        <fullName evidence="1">(African queen) hypothetical protein</fullName>
    </submittedName>
</protein>
<evidence type="ECO:0000313" key="2">
    <source>
        <dbReference type="Proteomes" id="UP000789524"/>
    </source>
</evidence>
<organism evidence="1 2">
    <name type="scientific">Danaus chrysippus</name>
    <name type="common">African queen</name>
    <dbReference type="NCBI Taxonomy" id="151541"/>
    <lineage>
        <taxon>Eukaryota</taxon>
        <taxon>Metazoa</taxon>
        <taxon>Ecdysozoa</taxon>
        <taxon>Arthropoda</taxon>
        <taxon>Hexapoda</taxon>
        <taxon>Insecta</taxon>
        <taxon>Pterygota</taxon>
        <taxon>Neoptera</taxon>
        <taxon>Endopterygota</taxon>
        <taxon>Lepidoptera</taxon>
        <taxon>Glossata</taxon>
        <taxon>Ditrysia</taxon>
        <taxon>Papilionoidea</taxon>
        <taxon>Nymphalidae</taxon>
        <taxon>Danainae</taxon>
        <taxon>Danaini</taxon>
        <taxon>Danaina</taxon>
        <taxon>Danaus</taxon>
        <taxon>Anosia</taxon>
    </lineage>
</organism>